<name>A0A8J3E5H0_9PROT</name>
<proteinExistence type="predicted"/>
<dbReference type="PROSITE" id="PS50075">
    <property type="entry name" value="CARRIER"/>
    <property type="match status" value="1"/>
</dbReference>
<dbReference type="Pfam" id="PF00550">
    <property type="entry name" value="PP-binding"/>
    <property type="match status" value="1"/>
</dbReference>
<sequence>MDTSVGDIRQIIFDTLRSSLHKLVELSDQTNIVNDLGLDSVAVMDFVMEIEDRLDISVPLDKIAEIETLGDLVFAVRGLKANA</sequence>
<gene>
    <name evidence="2" type="ORF">GCM10011611_62250</name>
</gene>
<dbReference type="InterPro" id="IPR009081">
    <property type="entry name" value="PP-bd_ACP"/>
</dbReference>
<dbReference type="Gene3D" id="1.10.1200.10">
    <property type="entry name" value="ACP-like"/>
    <property type="match status" value="1"/>
</dbReference>
<dbReference type="RefSeq" id="WP_189052100.1">
    <property type="nucleotide sequence ID" value="NZ_BMJQ01000025.1"/>
</dbReference>
<dbReference type="EMBL" id="BMJQ01000025">
    <property type="protein sequence ID" value="GGF47365.1"/>
    <property type="molecule type" value="Genomic_DNA"/>
</dbReference>
<feature type="domain" description="Carrier" evidence="1">
    <location>
        <begin position="1"/>
        <end position="80"/>
    </location>
</feature>
<reference evidence="2" key="1">
    <citation type="journal article" date="2014" name="Int. J. Syst. Evol. Microbiol.">
        <title>Complete genome sequence of Corynebacterium casei LMG S-19264T (=DSM 44701T), isolated from a smear-ripened cheese.</title>
        <authorList>
            <consortium name="US DOE Joint Genome Institute (JGI-PGF)"/>
            <person name="Walter F."/>
            <person name="Albersmeier A."/>
            <person name="Kalinowski J."/>
            <person name="Ruckert C."/>
        </authorList>
    </citation>
    <scope>NUCLEOTIDE SEQUENCE</scope>
    <source>
        <strain evidence="2">CGMCC 1.15725</strain>
    </source>
</reference>
<evidence type="ECO:0000313" key="3">
    <source>
        <dbReference type="Proteomes" id="UP000646365"/>
    </source>
</evidence>
<reference evidence="2" key="2">
    <citation type="submission" date="2020-09" db="EMBL/GenBank/DDBJ databases">
        <authorList>
            <person name="Sun Q."/>
            <person name="Zhou Y."/>
        </authorList>
    </citation>
    <scope>NUCLEOTIDE SEQUENCE</scope>
    <source>
        <strain evidence="2">CGMCC 1.15725</strain>
    </source>
</reference>
<dbReference type="AlphaFoldDB" id="A0A8J3E5H0"/>
<comment type="caution">
    <text evidence="2">The sequence shown here is derived from an EMBL/GenBank/DDBJ whole genome shotgun (WGS) entry which is preliminary data.</text>
</comment>
<protein>
    <recommendedName>
        <fullName evidence="1">Carrier domain-containing protein</fullName>
    </recommendedName>
</protein>
<evidence type="ECO:0000313" key="2">
    <source>
        <dbReference type="EMBL" id="GGF47365.1"/>
    </source>
</evidence>
<dbReference type="InterPro" id="IPR036736">
    <property type="entry name" value="ACP-like_sf"/>
</dbReference>
<organism evidence="2 3">
    <name type="scientific">Aliidongia dinghuensis</name>
    <dbReference type="NCBI Taxonomy" id="1867774"/>
    <lineage>
        <taxon>Bacteria</taxon>
        <taxon>Pseudomonadati</taxon>
        <taxon>Pseudomonadota</taxon>
        <taxon>Alphaproteobacteria</taxon>
        <taxon>Rhodospirillales</taxon>
        <taxon>Dongiaceae</taxon>
        <taxon>Aliidongia</taxon>
    </lineage>
</organism>
<evidence type="ECO:0000259" key="1">
    <source>
        <dbReference type="PROSITE" id="PS50075"/>
    </source>
</evidence>
<accession>A0A8J3E5H0</accession>
<keyword evidence="3" id="KW-1185">Reference proteome</keyword>
<dbReference type="Proteomes" id="UP000646365">
    <property type="component" value="Unassembled WGS sequence"/>
</dbReference>
<dbReference type="SUPFAM" id="SSF47336">
    <property type="entry name" value="ACP-like"/>
    <property type="match status" value="1"/>
</dbReference>